<sequence length="51" mass="5551">MYTVVPAADFQALHSQLPESEDEENWRELFSIVDAGGWGEAEEAQTGGGPQ</sequence>
<keyword evidence="2" id="KW-1185">Reference proteome</keyword>
<dbReference type="Proteomes" id="UP001248536">
    <property type="component" value="Unassembled WGS sequence"/>
</dbReference>
<organism evidence="1 2">
    <name type="scientific">Haloarcula argentinensis</name>
    <dbReference type="NCBI Taxonomy" id="43776"/>
    <lineage>
        <taxon>Archaea</taxon>
        <taxon>Methanobacteriati</taxon>
        <taxon>Methanobacteriota</taxon>
        <taxon>Stenosarchaea group</taxon>
        <taxon>Halobacteria</taxon>
        <taxon>Halobacteriales</taxon>
        <taxon>Haloarculaceae</taxon>
        <taxon>Haloarcula</taxon>
    </lineage>
</organism>
<comment type="caution">
    <text evidence="1">The sequence shown here is derived from an EMBL/GenBank/DDBJ whole genome shotgun (WGS) entry which is preliminary data.</text>
</comment>
<proteinExistence type="predicted"/>
<evidence type="ECO:0000313" key="2">
    <source>
        <dbReference type="Proteomes" id="UP001248536"/>
    </source>
</evidence>
<reference evidence="1 2" key="1">
    <citation type="submission" date="2022-06" db="EMBL/GenBank/DDBJ databases">
        <title>Haloarcula sp. a new haloarchaeum isolate from saline soil.</title>
        <authorList>
            <person name="Strakova D."/>
            <person name="Galisteo C."/>
            <person name="Sanchez-Porro C."/>
            <person name="Ventosa A."/>
        </authorList>
    </citation>
    <scope>NUCLEOTIDE SEQUENCE [LARGE SCALE GENOMIC DNA]</scope>
    <source>
        <strain evidence="1 2">JCM 15760</strain>
    </source>
</reference>
<dbReference type="EMBL" id="JAMQCP010000003">
    <property type="protein sequence ID" value="MDS0255318.1"/>
    <property type="molecule type" value="Genomic_DNA"/>
</dbReference>
<protein>
    <submittedName>
        <fullName evidence="1">Uncharacterized protein</fullName>
    </submittedName>
</protein>
<evidence type="ECO:0000313" key="1">
    <source>
        <dbReference type="EMBL" id="MDS0255318.1"/>
    </source>
</evidence>
<accession>A0ABU2F421</accession>
<gene>
    <name evidence="1" type="ORF">NC662_16510</name>
</gene>
<name>A0ABU2F421_HALAR</name>